<dbReference type="EMBL" id="JAALLH010000001">
    <property type="protein sequence ID" value="NIY65481.1"/>
    <property type="molecule type" value="Genomic_DNA"/>
</dbReference>
<keyword evidence="1" id="KW-0547">Nucleotide-binding</keyword>
<dbReference type="Proteomes" id="UP000536624">
    <property type="component" value="Unassembled WGS sequence"/>
</dbReference>
<evidence type="ECO:0000313" key="1">
    <source>
        <dbReference type="EMBL" id="NIY65481.1"/>
    </source>
</evidence>
<dbReference type="InterPro" id="IPR036890">
    <property type="entry name" value="HATPase_C_sf"/>
</dbReference>
<dbReference type="GO" id="GO:0005524">
    <property type="term" value="F:ATP binding"/>
    <property type="evidence" value="ECO:0007669"/>
    <property type="project" value="UniProtKB-KW"/>
</dbReference>
<evidence type="ECO:0000313" key="2">
    <source>
        <dbReference type="Proteomes" id="UP000536624"/>
    </source>
</evidence>
<dbReference type="PANTHER" id="PTHR35526">
    <property type="entry name" value="ANTI-SIGMA-F FACTOR RSBW-RELATED"/>
    <property type="match status" value="1"/>
</dbReference>
<dbReference type="AlphaFoldDB" id="A0A7X6AXN3"/>
<dbReference type="PANTHER" id="PTHR35526:SF3">
    <property type="entry name" value="ANTI-SIGMA-F FACTOR RSBW"/>
    <property type="match status" value="1"/>
</dbReference>
<keyword evidence="1" id="KW-0067">ATP-binding</keyword>
<dbReference type="InterPro" id="IPR050267">
    <property type="entry name" value="Anti-sigma-factor_SerPK"/>
</dbReference>
<reference evidence="1 2" key="1">
    <citation type="submission" date="2020-02" db="EMBL/GenBank/DDBJ databases">
        <title>Streptomyces malaysiensis DSM14702 (JHCC583434, PFL_A843) Genome sequencing and assembly.</title>
        <authorList>
            <person name="Samborskyy M."/>
        </authorList>
    </citation>
    <scope>NUCLEOTIDE SEQUENCE [LARGE SCALE GENOMIC DNA]</scope>
    <source>
        <strain evidence="1 2">DSM 14702</strain>
    </source>
</reference>
<protein>
    <submittedName>
        <fullName evidence="1">ATP-binding protein</fullName>
    </submittedName>
</protein>
<dbReference type="CDD" id="cd16936">
    <property type="entry name" value="HATPase_RsbW-like"/>
    <property type="match status" value="1"/>
</dbReference>
<accession>A0A7X6AXN3</accession>
<comment type="caution">
    <text evidence="1">The sequence shown here is derived from an EMBL/GenBank/DDBJ whole genome shotgun (WGS) entry which is preliminary data.</text>
</comment>
<dbReference type="SUPFAM" id="SSF55874">
    <property type="entry name" value="ATPase domain of HSP90 chaperone/DNA topoisomerase II/histidine kinase"/>
    <property type="match status" value="1"/>
</dbReference>
<dbReference type="Gene3D" id="3.30.565.10">
    <property type="entry name" value="Histidine kinase-like ATPase, C-terminal domain"/>
    <property type="match status" value="1"/>
</dbReference>
<proteinExistence type="predicted"/>
<sequence>MPMTYRPDDGVGSDSSGNAVVLRWSRHPRCVGLARRELRKALDEWGLSSIEGPAVLVLSEILTNAIRYGHLRQIGEIETRYLRIGSGLRIEVHDGIHEFRQVITDVSGTVRDLQERLIGALVDRWNESLGPGLSTWAEFDYPSQAGVTDVD</sequence>
<name>A0A7X6AXN3_STRMQ</name>
<organism evidence="1 2">
    <name type="scientific">Streptomyces malaysiensis</name>
    <dbReference type="NCBI Taxonomy" id="92644"/>
    <lineage>
        <taxon>Bacteria</taxon>
        <taxon>Bacillati</taxon>
        <taxon>Actinomycetota</taxon>
        <taxon>Actinomycetes</taxon>
        <taxon>Kitasatosporales</taxon>
        <taxon>Streptomycetaceae</taxon>
        <taxon>Streptomyces</taxon>
        <taxon>Streptomyces violaceusniger group</taxon>
    </lineage>
</organism>
<gene>
    <name evidence="1" type="ORF">SMALB_3477</name>
</gene>